<sequence>MPLGPQMIPLFSKKSRPFIGNDVRREEVIIPPSQIKRLVITKLSSNRPVLLVARDPPNIVTEKLNVNDKRLKVVWISTVDHPSAINPRDLYKLEFVIIKDVSTRRSVVILDGVEYLILEAGLAPTMKFLAKVNDITLVNNSKLHVVLGDSLGEKEVALLKRTLGIF</sequence>
<reference evidence="2 3" key="1">
    <citation type="submission" date="2014-01" db="EMBL/GenBank/DDBJ databases">
        <title>Genome sequencing of Thermococcus guaymasensis.</title>
        <authorList>
            <person name="Zhang X."/>
            <person name="Alvare G."/>
            <person name="Fristensky B."/>
            <person name="Chen L."/>
            <person name="Suen T."/>
            <person name="Chen Q."/>
            <person name="Ma K."/>
        </authorList>
    </citation>
    <scope>NUCLEOTIDE SEQUENCE [LARGE SCALE GENOMIC DNA]</scope>
    <source>
        <strain evidence="2 3">DSM 11113</strain>
    </source>
</reference>
<proteinExistence type="predicted"/>
<evidence type="ECO:0000313" key="3">
    <source>
        <dbReference type="Proteomes" id="UP000062043"/>
    </source>
</evidence>
<feature type="domain" description="DUF835" evidence="1">
    <location>
        <begin position="38"/>
        <end position="162"/>
    </location>
</feature>
<dbReference type="GeneID" id="27134541"/>
<organism evidence="2 3">
    <name type="scientific">Thermococcus guaymasensis DSM 11113</name>
    <dbReference type="NCBI Taxonomy" id="1432656"/>
    <lineage>
        <taxon>Archaea</taxon>
        <taxon>Methanobacteriati</taxon>
        <taxon>Methanobacteriota</taxon>
        <taxon>Thermococci</taxon>
        <taxon>Thermococcales</taxon>
        <taxon>Thermococcaceae</taxon>
        <taxon>Thermococcus</taxon>
    </lineage>
</organism>
<dbReference type="EMBL" id="CP007140">
    <property type="protein sequence ID" value="AJC72668.1"/>
    <property type="molecule type" value="Genomic_DNA"/>
</dbReference>
<evidence type="ECO:0000259" key="1">
    <source>
        <dbReference type="Pfam" id="PF05763"/>
    </source>
</evidence>
<dbReference type="RefSeq" id="WP_062370720.1">
    <property type="nucleotide sequence ID" value="NZ_CP007140.1"/>
</dbReference>
<gene>
    <name evidence="2" type="ORF">X802_02575</name>
</gene>
<dbReference type="STRING" id="1432656.X802_02575"/>
<name>A0A0X1KN44_9EURY</name>
<dbReference type="PATRIC" id="fig|1432656.3.peg.501"/>
<dbReference type="Proteomes" id="UP000062043">
    <property type="component" value="Chromosome"/>
</dbReference>
<dbReference type="InterPro" id="IPR008553">
    <property type="entry name" value="DUF835"/>
</dbReference>
<dbReference type="Pfam" id="PF05763">
    <property type="entry name" value="DUF835"/>
    <property type="match status" value="1"/>
</dbReference>
<evidence type="ECO:0000313" key="2">
    <source>
        <dbReference type="EMBL" id="AJC72668.1"/>
    </source>
</evidence>
<keyword evidence="3" id="KW-1185">Reference proteome</keyword>
<protein>
    <recommendedName>
        <fullName evidence="1">DUF835 domain-containing protein</fullName>
    </recommendedName>
</protein>
<dbReference type="AlphaFoldDB" id="A0A0X1KN44"/>
<dbReference type="OrthoDB" id="89705at2157"/>
<dbReference type="KEGG" id="tgy:X802_02575"/>
<accession>A0A0X1KN44</accession>